<evidence type="ECO:0000313" key="1">
    <source>
        <dbReference type="EMBL" id="KRL08205.1"/>
    </source>
</evidence>
<dbReference type="PATRIC" id="fig|1423792.3.peg.1704"/>
<reference evidence="1 2" key="1">
    <citation type="journal article" date="2015" name="Genome Announc.">
        <title>Expanding the biotechnology potential of lactobacilli through comparative genomics of 213 strains and associated genera.</title>
        <authorList>
            <person name="Sun Z."/>
            <person name="Harris H.M."/>
            <person name="McCann A."/>
            <person name="Guo C."/>
            <person name="Argimon S."/>
            <person name="Zhang W."/>
            <person name="Yang X."/>
            <person name="Jeffery I.B."/>
            <person name="Cooney J.C."/>
            <person name="Kagawa T.F."/>
            <person name="Liu W."/>
            <person name="Song Y."/>
            <person name="Salvetti E."/>
            <person name="Wrobel A."/>
            <person name="Rasinkangas P."/>
            <person name="Parkhill J."/>
            <person name="Rea M.C."/>
            <person name="O'Sullivan O."/>
            <person name="Ritari J."/>
            <person name="Douillard F.P."/>
            <person name="Paul Ross R."/>
            <person name="Yang R."/>
            <person name="Briner A.E."/>
            <person name="Felis G.E."/>
            <person name="de Vos W.M."/>
            <person name="Barrangou R."/>
            <person name="Klaenhammer T.R."/>
            <person name="Caufield P.W."/>
            <person name="Cui Y."/>
            <person name="Zhang H."/>
            <person name="O'Toole P.W."/>
        </authorList>
    </citation>
    <scope>NUCLEOTIDE SEQUENCE [LARGE SCALE GENOMIC DNA]</scope>
    <source>
        <strain evidence="1 2">DSM 12744</strain>
    </source>
</reference>
<keyword evidence="2" id="KW-1185">Reference proteome</keyword>
<name>A0A0R1MJJ0_9LACO</name>
<organism evidence="1 2">
    <name type="scientific">Schleiferilactobacillus perolens DSM 12744</name>
    <dbReference type="NCBI Taxonomy" id="1423792"/>
    <lineage>
        <taxon>Bacteria</taxon>
        <taxon>Bacillati</taxon>
        <taxon>Bacillota</taxon>
        <taxon>Bacilli</taxon>
        <taxon>Lactobacillales</taxon>
        <taxon>Lactobacillaceae</taxon>
        <taxon>Schleiferilactobacillus</taxon>
    </lineage>
</organism>
<dbReference type="STRING" id="1423792.FD09_GL001680"/>
<comment type="caution">
    <text evidence="1">The sequence shown here is derived from an EMBL/GenBank/DDBJ whole genome shotgun (WGS) entry which is preliminary data.</text>
</comment>
<dbReference type="AlphaFoldDB" id="A0A0R1MJJ0"/>
<protein>
    <submittedName>
        <fullName evidence="1">Uncharacterized protein</fullName>
    </submittedName>
</protein>
<sequence>MNYELINGVLTDSPVWPTFKQWAKEEHAPFIVLQPLPGLGGVEKEENIQIRSVIDFVTKRRYTDGEYRFFNEAPVPTDDEIFMTDDGLINIIDNGETIGEVLTYANTRRAVKVITYFNPDRTKDYVEEYAYDGNQYSTILYYEDKLSQIQFLNNEGQVVLRQYVYDGVINLITIEDPLTGKILERYDDLNSFLAATVAKIVTVHDTVRIHYMGVEMNVLSKSPAHNILRLVESPFDNSGAVRGFLLKILQDQIKYIGEVEMSKAAYQALALQNIPLNKASVVDDPLSDPK</sequence>
<dbReference type="OrthoDB" id="2248484at2"/>
<dbReference type="EMBL" id="AZEC01000026">
    <property type="protein sequence ID" value="KRL08205.1"/>
    <property type="molecule type" value="Genomic_DNA"/>
</dbReference>
<evidence type="ECO:0000313" key="2">
    <source>
        <dbReference type="Proteomes" id="UP000051330"/>
    </source>
</evidence>
<proteinExistence type="predicted"/>
<accession>A0A0R1MJJ0</accession>
<gene>
    <name evidence="1" type="ORF">FD09_GL001680</name>
</gene>
<dbReference type="RefSeq" id="WP_057822494.1">
    <property type="nucleotide sequence ID" value="NZ_AZEC01000026.1"/>
</dbReference>
<dbReference type="Proteomes" id="UP000051330">
    <property type="component" value="Unassembled WGS sequence"/>
</dbReference>